<dbReference type="InterPro" id="IPR038666">
    <property type="entry name" value="SSP1_head-tail_sf"/>
</dbReference>
<sequence>MAAGRLRHRVLIQNPVESQDPGSGAPITTWADLATVFAEVVPASVREFVAAQAIDSEVTARITIRHRVGVTDKSRIIHRGQVYNVHGVLADPVSGLEYMTLPCSEGVNDG</sequence>
<gene>
    <name evidence="1" type="ORF">CEE60_07265</name>
</gene>
<dbReference type="OrthoDB" id="8640229at2"/>
<evidence type="ECO:0000313" key="2">
    <source>
        <dbReference type="Proteomes" id="UP000198157"/>
    </source>
</evidence>
<dbReference type="EMBL" id="NIVS01000016">
    <property type="protein sequence ID" value="OWQ54813.1"/>
    <property type="molecule type" value="Genomic_DNA"/>
</dbReference>
<accession>A0A2D0AK37</accession>
<name>A0A2D0AK37_STEMA</name>
<dbReference type="Pfam" id="PF05521">
    <property type="entry name" value="Phage_HCP"/>
    <property type="match status" value="1"/>
</dbReference>
<proteinExistence type="predicted"/>
<dbReference type="InterPro" id="IPR008767">
    <property type="entry name" value="Phage_SPP1_head-tail_adaptor"/>
</dbReference>
<dbReference type="Gene3D" id="2.40.10.270">
    <property type="entry name" value="Bacteriophage SPP1 head-tail adaptor protein"/>
    <property type="match status" value="1"/>
</dbReference>
<comment type="caution">
    <text evidence="1">The sequence shown here is derived from an EMBL/GenBank/DDBJ whole genome shotgun (WGS) entry which is preliminary data.</text>
</comment>
<protein>
    <submittedName>
        <fullName evidence="1">Head-tail adaptor protein</fullName>
    </submittedName>
</protein>
<evidence type="ECO:0000313" key="1">
    <source>
        <dbReference type="EMBL" id="OWQ54813.1"/>
    </source>
</evidence>
<organism evidence="1 2">
    <name type="scientific">Stenotrophomonas maltophilia</name>
    <name type="common">Pseudomonas maltophilia</name>
    <name type="synonym">Xanthomonas maltophilia</name>
    <dbReference type="NCBI Taxonomy" id="40324"/>
    <lineage>
        <taxon>Bacteria</taxon>
        <taxon>Pseudomonadati</taxon>
        <taxon>Pseudomonadota</taxon>
        <taxon>Gammaproteobacteria</taxon>
        <taxon>Lysobacterales</taxon>
        <taxon>Lysobacteraceae</taxon>
        <taxon>Stenotrophomonas</taxon>
        <taxon>Stenotrophomonas maltophilia group</taxon>
    </lineage>
</organism>
<dbReference type="NCBIfam" id="TIGR01563">
    <property type="entry name" value="gp16_SPP1"/>
    <property type="match status" value="1"/>
</dbReference>
<reference evidence="1 2" key="1">
    <citation type="submission" date="2017-06" db="EMBL/GenBank/DDBJ databases">
        <authorList>
            <person name="Kim H.J."/>
            <person name="Triplett B.A."/>
        </authorList>
    </citation>
    <scope>NUCLEOTIDE SEQUENCE [LARGE SCALE GENOMIC DNA]</scope>
    <source>
        <strain evidence="1 2">13146</strain>
    </source>
</reference>
<dbReference type="AlphaFoldDB" id="A0A2D0AK37"/>
<dbReference type="Proteomes" id="UP000198157">
    <property type="component" value="Unassembled WGS sequence"/>
</dbReference>